<dbReference type="AlphaFoldDB" id="A0A1V1PAH9"/>
<dbReference type="EMBL" id="ATBP01000216">
    <property type="protein sequence ID" value="ETR71830.1"/>
    <property type="molecule type" value="Genomic_DNA"/>
</dbReference>
<protein>
    <submittedName>
        <fullName evidence="2">Uncharacterized protein</fullName>
    </submittedName>
</protein>
<evidence type="ECO:0000313" key="2">
    <source>
        <dbReference type="EMBL" id="ETR71830.1"/>
    </source>
</evidence>
<keyword evidence="1" id="KW-0472">Membrane</keyword>
<comment type="caution">
    <text evidence="2">The sequence shown here is derived from an EMBL/GenBank/DDBJ whole genome shotgun (WGS) entry which is preliminary data.</text>
</comment>
<dbReference type="Pfam" id="PF19610">
    <property type="entry name" value="DUF6115"/>
    <property type="match status" value="1"/>
</dbReference>
<gene>
    <name evidence="2" type="ORF">OMM_02187</name>
</gene>
<proteinExistence type="predicted"/>
<name>A0A1V1PAH9_9BACT</name>
<dbReference type="InterPro" id="IPR046118">
    <property type="entry name" value="DUF6115"/>
</dbReference>
<keyword evidence="1" id="KW-1133">Transmembrane helix</keyword>
<reference evidence="3" key="1">
    <citation type="submission" date="2012-11" db="EMBL/GenBank/DDBJ databases">
        <authorList>
            <person name="Lucero-Rivera Y.E."/>
            <person name="Tovar-Ramirez D."/>
        </authorList>
    </citation>
    <scope>NUCLEOTIDE SEQUENCE [LARGE SCALE GENOMIC DNA]</scope>
    <source>
        <strain evidence="3">Araruama</strain>
    </source>
</reference>
<keyword evidence="1" id="KW-0812">Transmembrane</keyword>
<evidence type="ECO:0000256" key="1">
    <source>
        <dbReference type="SAM" id="Phobius"/>
    </source>
</evidence>
<accession>A0A1V1PAH9</accession>
<dbReference type="Proteomes" id="UP000189670">
    <property type="component" value="Unassembled WGS sequence"/>
</dbReference>
<feature type="transmembrane region" description="Helical" evidence="1">
    <location>
        <begin position="6"/>
        <end position="24"/>
    </location>
</feature>
<organism evidence="2 3">
    <name type="scientific">Candidatus Magnetoglobus multicellularis str. Araruama</name>
    <dbReference type="NCBI Taxonomy" id="890399"/>
    <lineage>
        <taxon>Bacteria</taxon>
        <taxon>Pseudomonadati</taxon>
        <taxon>Thermodesulfobacteriota</taxon>
        <taxon>Desulfobacteria</taxon>
        <taxon>Desulfobacterales</taxon>
        <taxon>Desulfobacteraceae</taxon>
        <taxon>Candidatus Magnetoglobus</taxon>
    </lineage>
</organism>
<sequence>MIKILIITLLVLDAGIILLFVLFMRRFVRHDNTESIAMEKLDEILQPSLTEAKSVSYKLETLTREKQQLVQALSDKLDQRIALAREVIAQPARKNVNQHPPQPIEKEKSKNFKEFQDDVLRLSKKGMSTDQVAMRLGVSQNEVDFVLSLRKNMEQARNITAEMEKEDSFQQTDFSTPVKTQRKNPLIKDILQKTASKSSKTKKNEIAFDPKPNADSINADEILKLSKSGMPADNIAKKLGVAKGEVDLVLNLKNKFKTIGQNYNKLTAYK</sequence>
<evidence type="ECO:0000313" key="3">
    <source>
        <dbReference type="Proteomes" id="UP000189670"/>
    </source>
</evidence>